<dbReference type="GO" id="GO:0005737">
    <property type="term" value="C:cytoplasm"/>
    <property type="evidence" value="ECO:0007669"/>
    <property type="project" value="UniProtKB-SubCell"/>
</dbReference>
<accession>A0A9E7AEW8</accession>
<dbReference type="GO" id="GO:0006364">
    <property type="term" value="P:rRNA processing"/>
    <property type="evidence" value="ECO:0007669"/>
    <property type="project" value="UniProtKB-UniRule"/>
</dbReference>
<dbReference type="Pfam" id="PF24986">
    <property type="entry name" value="PRC_RimM"/>
    <property type="match status" value="1"/>
</dbReference>
<keyword evidence="2 5" id="KW-0690">Ribosome biogenesis</keyword>
<feature type="domain" description="RimM N-terminal" evidence="6">
    <location>
        <begin position="5"/>
        <end position="85"/>
    </location>
</feature>
<evidence type="ECO:0000256" key="4">
    <source>
        <dbReference type="ARBA" id="ARBA00023186"/>
    </source>
</evidence>
<proteinExistence type="inferred from homology"/>
<feature type="domain" description="Ribosome maturation factor RimM PRC barrel" evidence="7">
    <location>
        <begin position="98"/>
        <end position="165"/>
    </location>
</feature>
<dbReference type="HAMAP" id="MF_00014">
    <property type="entry name" value="Ribosome_mat_RimM"/>
    <property type="match status" value="1"/>
</dbReference>
<evidence type="ECO:0000259" key="7">
    <source>
        <dbReference type="Pfam" id="PF24986"/>
    </source>
</evidence>
<comment type="function">
    <text evidence="5">An accessory protein needed during the final step in the assembly of 30S ribosomal subunit, possibly for assembly of the head region. Essential for efficient processing of 16S rRNA. May be needed both before and after RbfA during the maturation of 16S rRNA. It has affinity for free ribosomal 30S subunits but not for 70S ribosomes.</text>
</comment>
<dbReference type="SUPFAM" id="SSF50346">
    <property type="entry name" value="PRC-barrel domain"/>
    <property type="match status" value="1"/>
</dbReference>
<name>A0A9E7AEW8_9ACTO</name>
<dbReference type="EMBL" id="CP097095">
    <property type="protein sequence ID" value="UQF79105.1"/>
    <property type="molecule type" value="Genomic_DNA"/>
</dbReference>
<comment type="subunit">
    <text evidence="5">Binds ribosomal protein uS19.</text>
</comment>
<dbReference type="InterPro" id="IPR002676">
    <property type="entry name" value="RimM_N"/>
</dbReference>
<comment type="similarity">
    <text evidence="5">Belongs to the RimM family.</text>
</comment>
<dbReference type="Gene3D" id="2.40.30.60">
    <property type="entry name" value="RimM"/>
    <property type="match status" value="1"/>
</dbReference>
<keyword evidence="1 5" id="KW-0963">Cytoplasm</keyword>
<sequence>MELNVAVIGPAHALKGEVRLEIRTSDPQGRLAVGNTLPTRPAANGPLTVERLRYDGRYYFAKFAEVNDRTRAEQLRGTMLVVETDDDEESDEEGWYAHELIGLEAQTEPGEVLGEVVDLIPGIAQDRLVVLTEDNQRIEVPFVEAIVTEIDVEAQVVVINPPGGLFPGLGQAEDAR</sequence>
<comment type="domain">
    <text evidence="5">The PRC barrel domain binds ribosomal protein uS19.</text>
</comment>
<comment type="subcellular location">
    <subcellularLocation>
        <location evidence="5">Cytoplasm</location>
    </subcellularLocation>
</comment>
<dbReference type="Pfam" id="PF01782">
    <property type="entry name" value="RimM"/>
    <property type="match status" value="1"/>
</dbReference>
<dbReference type="SUPFAM" id="SSF50447">
    <property type="entry name" value="Translation proteins"/>
    <property type="match status" value="1"/>
</dbReference>
<keyword evidence="3 5" id="KW-0698">rRNA processing</keyword>
<dbReference type="PANTHER" id="PTHR33692:SF1">
    <property type="entry name" value="RIBOSOME MATURATION FACTOR RIMM"/>
    <property type="match status" value="1"/>
</dbReference>
<evidence type="ECO:0000256" key="5">
    <source>
        <dbReference type="HAMAP-Rule" id="MF_00014"/>
    </source>
</evidence>
<dbReference type="GO" id="GO:0005840">
    <property type="term" value="C:ribosome"/>
    <property type="evidence" value="ECO:0007669"/>
    <property type="project" value="InterPro"/>
</dbReference>
<keyword evidence="4 5" id="KW-0143">Chaperone</keyword>
<dbReference type="GO" id="GO:0042274">
    <property type="term" value="P:ribosomal small subunit biogenesis"/>
    <property type="evidence" value="ECO:0007669"/>
    <property type="project" value="UniProtKB-UniRule"/>
</dbReference>
<organism evidence="8 9">
    <name type="scientific">Actinomyces graevenitzii</name>
    <dbReference type="NCBI Taxonomy" id="55565"/>
    <lineage>
        <taxon>Bacteria</taxon>
        <taxon>Bacillati</taxon>
        <taxon>Actinomycetota</taxon>
        <taxon>Actinomycetes</taxon>
        <taxon>Actinomycetales</taxon>
        <taxon>Actinomycetaceae</taxon>
        <taxon>Actinomyces</taxon>
    </lineage>
</organism>
<reference evidence="8" key="1">
    <citation type="submission" date="2022-05" db="EMBL/GenBank/DDBJ databases">
        <title>Using nanopore sequencing to obtain complete genomes from saliva samples.</title>
        <authorList>
            <person name="Baker J.L."/>
        </authorList>
    </citation>
    <scope>NUCLEOTIDE SEQUENCE</scope>
    <source>
        <strain evidence="8">JCVI-JB-Ag32</strain>
    </source>
</reference>
<dbReference type="NCBIfam" id="TIGR02273">
    <property type="entry name" value="16S_RimM"/>
    <property type="match status" value="1"/>
</dbReference>
<protein>
    <recommendedName>
        <fullName evidence="5">Ribosome maturation factor RimM</fullName>
    </recommendedName>
</protein>
<evidence type="ECO:0000256" key="3">
    <source>
        <dbReference type="ARBA" id="ARBA00022552"/>
    </source>
</evidence>
<dbReference type="InterPro" id="IPR011033">
    <property type="entry name" value="PRC_barrel-like_sf"/>
</dbReference>
<gene>
    <name evidence="5 8" type="primary">rimM</name>
    <name evidence="8" type="ORF">M3I41_05695</name>
</gene>
<dbReference type="InterPro" id="IPR056792">
    <property type="entry name" value="PRC_RimM"/>
</dbReference>
<dbReference type="AlphaFoldDB" id="A0A9E7AEW8"/>
<dbReference type="Gene3D" id="2.30.30.240">
    <property type="entry name" value="PRC-barrel domain"/>
    <property type="match status" value="1"/>
</dbReference>
<dbReference type="InterPro" id="IPR036976">
    <property type="entry name" value="RimM_N_sf"/>
</dbReference>
<dbReference type="InterPro" id="IPR011961">
    <property type="entry name" value="RimM"/>
</dbReference>
<dbReference type="Proteomes" id="UP000830236">
    <property type="component" value="Chromosome"/>
</dbReference>
<dbReference type="InterPro" id="IPR009000">
    <property type="entry name" value="Transl_B-barrel_sf"/>
</dbReference>
<evidence type="ECO:0000259" key="6">
    <source>
        <dbReference type="Pfam" id="PF01782"/>
    </source>
</evidence>
<evidence type="ECO:0000256" key="2">
    <source>
        <dbReference type="ARBA" id="ARBA00022517"/>
    </source>
</evidence>
<evidence type="ECO:0000313" key="9">
    <source>
        <dbReference type="Proteomes" id="UP000830236"/>
    </source>
</evidence>
<evidence type="ECO:0000313" key="8">
    <source>
        <dbReference type="EMBL" id="UQF79105.1"/>
    </source>
</evidence>
<dbReference type="KEGG" id="agh:M3I41_05695"/>
<dbReference type="PANTHER" id="PTHR33692">
    <property type="entry name" value="RIBOSOME MATURATION FACTOR RIMM"/>
    <property type="match status" value="1"/>
</dbReference>
<evidence type="ECO:0000256" key="1">
    <source>
        <dbReference type="ARBA" id="ARBA00022490"/>
    </source>
</evidence>
<dbReference type="GO" id="GO:0043022">
    <property type="term" value="F:ribosome binding"/>
    <property type="evidence" value="ECO:0007669"/>
    <property type="project" value="InterPro"/>
</dbReference>